<accession>A0A6J5MB77</accession>
<organism evidence="1">
    <name type="scientific">uncultured Caudovirales phage</name>
    <dbReference type="NCBI Taxonomy" id="2100421"/>
    <lineage>
        <taxon>Viruses</taxon>
        <taxon>Duplodnaviria</taxon>
        <taxon>Heunggongvirae</taxon>
        <taxon>Uroviricota</taxon>
        <taxon>Caudoviricetes</taxon>
        <taxon>Peduoviridae</taxon>
        <taxon>Maltschvirus</taxon>
        <taxon>Maltschvirus maltsch</taxon>
    </lineage>
</organism>
<gene>
    <name evidence="2" type="ORF">UFOVP1045_78</name>
    <name evidence="3" type="ORF">UFOVP1194_32</name>
    <name evidence="4" type="ORF">UFOVP1641_28</name>
    <name evidence="1" type="ORF">UFOVP466_31</name>
</gene>
<dbReference type="EMBL" id="LR797152">
    <property type="protein sequence ID" value="CAB4190087.1"/>
    <property type="molecule type" value="Genomic_DNA"/>
</dbReference>
<proteinExistence type="predicted"/>
<dbReference type="EMBL" id="LR797505">
    <property type="protein sequence ID" value="CAB4221791.1"/>
    <property type="molecule type" value="Genomic_DNA"/>
</dbReference>
<protein>
    <submittedName>
        <fullName evidence="1">Uncharacterized protein</fullName>
    </submittedName>
</protein>
<evidence type="ECO:0000313" key="3">
    <source>
        <dbReference type="EMBL" id="CAB4190087.1"/>
    </source>
</evidence>
<reference evidence="1" key="1">
    <citation type="submission" date="2020-04" db="EMBL/GenBank/DDBJ databases">
        <authorList>
            <person name="Chiriac C."/>
            <person name="Salcher M."/>
            <person name="Ghai R."/>
            <person name="Kavagutti S V."/>
        </authorList>
    </citation>
    <scope>NUCLEOTIDE SEQUENCE</scope>
</reference>
<evidence type="ECO:0000313" key="4">
    <source>
        <dbReference type="EMBL" id="CAB4221791.1"/>
    </source>
</evidence>
<sequence length="377" mass="39841">MSDEGAVDSVEELLVARREIATLKARLSGVSVADDMVCQAEQEAAYAQSELADADAVRKEAKKRFEAAIEHLRKLVRDRASGQMALPFDDALAPVAAVKASPAAGVEPVAVAGEVSPDDAGPDDELTTGKPEEIPAGVRRIDARLGSISIPGEQDEMVAVPPGVVAILAAEGLHTCRDIWPALRAGKLKIKGLGPAKLKQLADVVTAWVGDDGAALVVEESQVAGEPTHLYCEECREWFGLDVEECKTCGEPDLHRVGCYGDQAVDSEGDIVAGCETIEIEPGEYPASSVIVVDKRGGWRSGWMVAEDSGGEAWKIGAYPSILRPSYDTRPKAIAAAVADMRAYLAANGSSDVLGEWDRAVIERVGGACVPKTVLPF</sequence>
<evidence type="ECO:0000313" key="1">
    <source>
        <dbReference type="EMBL" id="CAB4144275.1"/>
    </source>
</evidence>
<evidence type="ECO:0000313" key="2">
    <source>
        <dbReference type="EMBL" id="CAB4180681.1"/>
    </source>
</evidence>
<dbReference type="EMBL" id="LR796996">
    <property type="protein sequence ID" value="CAB4180681.1"/>
    <property type="molecule type" value="Genomic_DNA"/>
</dbReference>
<dbReference type="EMBL" id="LR796439">
    <property type="protein sequence ID" value="CAB4144275.1"/>
    <property type="molecule type" value="Genomic_DNA"/>
</dbReference>
<name>A0A6J5MB77_9CAUD</name>